<dbReference type="Pfam" id="PF13635">
    <property type="entry name" value="DUF4143"/>
    <property type="match status" value="1"/>
</dbReference>
<evidence type="ECO:0000313" key="3">
    <source>
        <dbReference type="EMBL" id="TFH76309.1"/>
    </source>
</evidence>
<dbReference type="PANTHER" id="PTHR33295">
    <property type="entry name" value="ATPASE"/>
    <property type="match status" value="1"/>
</dbReference>
<dbReference type="SUPFAM" id="SSF52540">
    <property type="entry name" value="P-loop containing nucleoside triphosphate hydrolases"/>
    <property type="match status" value="1"/>
</dbReference>
<feature type="domain" description="DUF4143" evidence="2">
    <location>
        <begin position="227"/>
        <end position="390"/>
    </location>
</feature>
<dbReference type="EMBL" id="SGVY01000049">
    <property type="protein sequence ID" value="TFH76309.1"/>
    <property type="molecule type" value="Genomic_DNA"/>
</dbReference>
<dbReference type="Pfam" id="PF13173">
    <property type="entry name" value="AAA_14"/>
    <property type="match status" value="1"/>
</dbReference>
<dbReference type="InterPro" id="IPR025420">
    <property type="entry name" value="DUF4143"/>
</dbReference>
<name>A0A4Y8V8Z1_9BACT</name>
<dbReference type="InterPro" id="IPR027417">
    <property type="entry name" value="P-loop_NTPase"/>
</dbReference>
<proteinExistence type="predicted"/>
<dbReference type="AlphaFoldDB" id="A0A4Y8V8Z1"/>
<reference evidence="3 4" key="1">
    <citation type="submission" date="2019-02" db="EMBL/GenBank/DDBJ databases">
        <title>Draft Genome Sequence of the Prevotella sp. BCRC 81118, Isolated from Human Feces.</title>
        <authorList>
            <person name="Huang C.-H."/>
        </authorList>
    </citation>
    <scope>NUCLEOTIDE SEQUENCE [LARGE SCALE GENOMIC DNA]</scope>
    <source>
        <strain evidence="3 4">BCRC 81118</strain>
    </source>
</reference>
<comment type="caution">
    <text evidence="3">The sequence shown here is derived from an EMBL/GenBank/DDBJ whole genome shotgun (WGS) entry which is preliminary data.</text>
</comment>
<evidence type="ECO:0000259" key="1">
    <source>
        <dbReference type="Pfam" id="PF13173"/>
    </source>
</evidence>
<dbReference type="Proteomes" id="UP000297872">
    <property type="component" value="Unassembled WGS sequence"/>
</dbReference>
<gene>
    <name evidence="3" type="ORF">EXN75_13985</name>
</gene>
<dbReference type="PANTHER" id="PTHR33295:SF7">
    <property type="entry name" value="ATPASE"/>
    <property type="match status" value="1"/>
</dbReference>
<dbReference type="GeneID" id="302996376"/>
<accession>A0A4Y8V8Z1</accession>
<organism evidence="3 4">
    <name type="scientific">Segatella hominis</name>
    <dbReference type="NCBI Taxonomy" id="2518605"/>
    <lineage>
        <taxon>Bacteria</taxon>
        <taxon>Pseudomonadati</taxon>
        <taxon>Bacteroidota</taxon>
        <taxon>Bacteroidia</taxon>
        <taxon>Bacteroidales</taxon>
        <taxon>Prevotellaceae</taxon>
        <taxon>Segatella</taxon>
    </lineage>
</organism>
<dbReference type="RefSeq" id="WP_134844269.1">
    <property type="nucleotide sequence ID" value="NZ_CP137560.1"/>
</dbReference>
<sequence length="450" mass="51364">MLYRKIEKYIVSHLQSGSDKILIVDGARQIGKSYIIREIGKKLFPNYIEVNMETDKLGDRTFADAKTVDDFYLALSTVAGDRMKEKNNTLVFIDEIQAYDHLLTLLKFLREDNKFTYIASGSLLGVTLKTTSSIPLGSIIIRHMYPLDFEEFLIANGIGQLVLDAIRKKFAARESMPEAIHNKLLDLFKKYLLVGGLPDAVNEFLATKNITTIRTIQNEIHHLYGVDAARYEEMHNRLKIQRIYSMVPSNLENKKKRVVVKDIEDKKGKRMSDYVEEFDYLISSGITLEVKAISKPSFPLIENSGKNLLKLYMNDVGILTGIFFGTNIKAVMDDVASINLGSVYETVVAQELKAHGFNLYYYDNKKTGEVDYLIDDMEHLSVLPLEIKSGKDYQVHSALDKFLQVKEYNIQQAFVLSNTQQVKVKDGITYLPIYYIMCIEPKQAEDEVLL</sequence>
<feature type="domain" description="AAA" evidence="1">
    <location>
        <begin position="19"/>
        <end position="153"/>
    </location>
</feature>
<evidence type="ECO:0000313" key="4">
    <source>
        <dbReference type="Proteomes" id="UP000297872"/>
    </source>
</evidence>
<keyword evidence="4" id="KW-1185">Reference proteome</keyword>
<dbReference type="OrthoDB" id="9801840at2"/>
<protein>
    <submittedName>
        <fullName evidence="3">DUF4143 domain-containing protein</fullName>
    </submittedName>
</protein>
<dbReference type="InterPro" id="IPR041682">
    <property type="entry name" value="AAA_14"/>
</dbReference>
<evidence type="ECO:0000259" key="2">
    <source>
        <dbReference type="Pfam" id="PF13635"/>
    </source>
</evidence>